<evidence type="ECO:0000259" key="2">
    <source>
        <dbReference type="Pfam" id="PF03527"/>
    </source>
</evidence>
<dbReference type="RefSeq" id="WP_211336973.1">
    <property type="nucleotide sequence ID" value="NZ_SNZE01000066.1"/>
</dbReference>
<dbReference type="PANTHER" id="PTHR32305">
    <property type="match status" value="1"/>
</dbReference>
<proteinExistence type="predicted"/>
<evidence type="ECO:0000313" key="4">
    <source>
        <dbReference type="Proteomes" id="UP000294480"/>
    </source>
</evidence>
<keyword evidence="4" id="KW-1185">Reference proteome</keyword>
<dbReference type="EMBL" id="SNZE01000066">
    <property type="protein sequence ID" value="TDR25234.1"/>
    <property type="molecule type" value="Genomic_DNA"/>
</dbReference>
<feature type="non-terminal residue" evidence="3">
    <location>
        <position position="1"/>
    </location>
</feature>
<organism evidence="3 4">
    <name type="scientific">Hydromonas duriensis</name>
    <dbReference type="NCBI Taxonomy" id="1527608"/>
    <lineage>
        <taxon>Bacteria</taxon>
        <taxon>Pseudomonadati</taxon>
        <taxon>Pseudomonadota</taxon>
        <taxon>Betaproteobacteria</taxon>
        <taxon>Burkholderiales</taxon>
        <taxon>Burkholderiaceae</taxon>
        <taxon>Hydromonas</taxon>
    </lineage>
</organism>
<dbReference type="InterPro" id="IPR001826">
    <property type="entry name" value="RHS"/>
</dbReference>
<dbReference type="AlphaFoldDB" id="A0A4V3DJ66"/>
<dbReference type="Pfam" id="PF03527">
    <property type="entry name" value="RHS"/>
    <property type="match status" value="1"/>
</dbReference>
<feature type="region of interest" description="Disordered" evidence="1">
    <location>
        <begin position="322"/>
        <end position="343"/>
    </location>
</feature>
<dbReference type="Proteomes" id="UP000294480">
    <property type="component" value="Unassembled WGS sequence"/>
</dbReference>
<dbReference type="PRINTS" id="PR00394">
    <property type="entry name" value="RHSPROTEIN"/>
</dbReference>
<name>A0A4V3DJ66_9BURK</name>
<protein>
    <submittedName>
        <fullName evidence="3">RHS repeat-associated protein</fullName>
    </submittedName>
</protein>
<dbReference type="PANTHER" id="PTHR32305:SF15">
    <property type="entry name" value="PROTEIN RHSA-RELATED"/>
    <property type="match status" value="1"/>
</dbReference>
<evidence type="ECO:0000313" key="3">
    <source>
        <dbReference type="EMBL" id="TDR25234.1"/>
    </source>
</evidence>
<comment type="caution">
    <text evidence="3">The sequence shown here is derived from an EMBL/GenBank/DDBJ whole genome shotgun (WGS) entry which is preliminary data.</text>
</comment>
<accession>A0A4V3DJ66</accession>
<gene>
    <name evidence="3" type="ORF">DFR44_1663</name>
</gene>
<dbReference type="InterPro" id="IPR050708">
    <property type="entry name" value="T6SS_VgrG/RHS"/>
</dbReference>
<evidence type="ECO:0000256" key="1">
    <source>
        <dbReference type="SAM" id="MobiDB-lite"/>
    </source>
</evidence>
<dbReference type="InterPro" id="IPR022385">
    <property type="entry name" value="Rhs_assc_core"/>
</dbReference>
<feature type="domain" description="RHS protein conserved region" evidence="2">
    <location>
        <begin position="88"/>
        <end position="121"/>
    </location>
</feature>
<dbReference type="Gene3D" id="2.180.10.10">
    <property type="entry name" value="RHS repeat-associated core"/>
    <property type="match status" value="1"/>
</dbReference>
<sequence length="343" mass="38125">ESTYGQRQQVNAHTGQLEQAFDNSRTTHYIYEPNSFVPMMQAVSNGSIHLLPTPDYQAMINSPQGYDIDRDPVWSYQAEQFVQQFKQIAFYQCDHLGTPQELTNMDGEAVWTANYKAWGMAKEVISKAAQRAGFTNPIRFQGQYFDHETGLHYNRHRYYDPHSGRFVSRDPIGLLGGVNVHQYAPNPTEWVDPLGLQKKPANSTNKTGVGAATGSQCAKCSCPSGEMDPKNINFSQRTVTGSGAKGASTYAEKMQNNEWDWGQEGSKIRVMNVGGQYVSYDNRRLAAARLAGKKCVPVGIVNANSPGPIKGKTWGQAFELRRNDPRNNPAVPPQGLNSLPEFL</sequence>
<dbReference type="NCBIfam" id="TIGR03696">
    <property type="entry name" value="Rhs_assc_core"/>
    <property type="match status" value="1"/>
</dbReference>
<reference evidence="3 4" key="1">
    <citation type="submission" date="2019-03" db="EMBL/GenBank/DDBJ databases">
        <title>Genomic Encyclopedia of Type Strains, Phase IV (KMG-IV): sequencing the most valuable type-strain genomes for metagenomic binning, comparative biology and taxonomic classification.</title>
        <authorList>
            <person name="Goeker M."/>
        </authorList>
    </citation>
    <scope>NUCLEOTIDE SEQUENCE [LARGE SCALE GENOMIC DNA]</scope>
    <source>
        <strain evidence="3 4">DSM 102852</strain>
    </source>
</reference>